<keyword evidence="3" id="KW-1185">Reference proteome</keyword>
<dbReference type="InterPro" id="IPR025836">
    <property type="entry name" value="Zn_knuckle_CX2CX4HX4C"/>
</dbReference>
<sequence>MRITVQIDIRRPLKRKKQILFGGRCSYVTFKYKRLSLFYFYCGRLGHSDSFSKAKRNLGVEIAKMGWDLL</sequence>
<organism evidence="2 3">
    <name type="scientific">Gossypium klotzschianum</name>
    <dbReference type="NCBI Taxonomy" id="34286"/>
    <lineage>
        <taxon>Eukaryota</taxon>
        <taxon>Viridiplantae</taxon>
        <taxon>Streptophyta</taxon>
        <taxon>Embryophyta</taxon>
        <taxon>Tracheophyta</taxon>
        <taxon>Spermatophyta</taxon>
        <taxon>Magnoliopsida</taxon>
        <taxon>eudicotyledons</taxon>
        <taxon>Gunneridae</taxon>
        <taxon>Pentapetalae</taxon>
        <taxon>rosids</taxon>
        <taxon>malvids</taxon>
        <taxon>Malvales</taxon>
        <taxon>Malvaceae</taxon>
        <taxon>Malvoideae</taxon>
        <taxon>Gossypium</taxon>
    </lineage>
</organism>
<feature type="domain" description="Zinc knuckle CX2CX4HX4C" evidence="1">
    <location>
        <begin position="7"/>
        <end position="51"/>
    </location>
</feature>
<dbReference type="AlphaFoldDB" id="A0A7J8W5Y5"/>
<dbReference type="OrthoDB" id="1000318at2759"/>
<dbReference type="EMBL" id="JABFAB010236113">
    <property type="protein sequence ID" value="MBA0670313.1"/>
    <property type="molecule type" value="Genomic_DNA"/>
</dbReference>
<proteinExistence type="predicted"/>
<dbReference type="Proteomes" id="UP000593573">
    <property type="component" value="Unassembled WGS sequence"/>
</dbReference>
<protein>
    <recommendedName>
        <fullName evidence="1">Zinc knuckle CX2CX4HX4C domain-containing protein</fullName>
    </recommendedName>
</protein>
<gene>
    <name evidence="2" type="ORF">Goklo_029290</name>
</gene>
<evidence type="ECO:0000313" key="3">
    <source>
        <dbReference type="Proteomes" id="UP000593573"/>
    </source>
</evidence>
<reference evidence="2 3" key="1">
    <citation type="journal article" date="2019" name="Genome Biol. Evol.">
        <title>Insights into the evolution of the New World diploid cottons (Gossypium, subgenus Houzingenia) based on genome sequencing.</title>
        <authorList>
            <person name="Grover C.E."/>
            <person name="Arick M.A. 2nd"/>
            <person name="Thrash A."/>
            <person name="Conover J.L."/>
            <person name="Sanders W.S."/>
            <person name="Peterson D.G."/>
            <person name="Frelichowski J.E."/>
            <person name="Scheffler J.A."/>
            <person name="Scheffler B.E."/>
            <person name="Wendel J.F."/>
        </authorList>
    </citation>
    <scope>NUCLEOTIDE SEQUENCE [LARGE SCALE GENOMIC DNA]</scope>
    <source>
        <strain evidence="2">57</strain>
        <tissue evidence="2">Leaf</tissue>
    </source>
</reference>
<evidence type="ECO:0000259" key="1">
    <source>
        <dbReference type="Pfam" id="PF14392"/>
    </source>
</evidence>
<name>A0A7J8W5Y5_9ROSI</name>
<accession>A0A7J8W5Y5</accession>
<comment type="caution">
    <text evidence="2">The sequence shown here is derived from an EMBL/GenBank/DDBJ whole genome shotgun (WGS) entry which is preliminary data.</text>
</comment>
<evidence type="ECO:0000313" key="2">
    <source>
        <dbReference type="EMBL" id="MBA0670313.1"/>
    </source>
</evidence>
<dbReference type="Pfam" id="PF14392">
    <property type="entry name" value="zf-CCHC_4"/>
    <property type="match status" value="1"/>
</dbReference>